<keyword evidence="2" id="KW-0378">Hydrolase</keyword>
<dbReference type="Gene3D" id="3.40.50.300">
    <property type="entry name" value="P-loop containing nucleotide triphosphate hydrolases"/>
    <property type="match status" value="3"/>
</dbReference>
<keyword evidence="4" id="KW-0067">ATP-binding</keyword>
<name>A0ABT5BZX6_9BACT</name>
<dbReference type="RefSeq" id="WP_272096705.1">
    <property type="nucleotide sequence ID" value="NZ_JAQNDK010000002.1"/>
</dbReference>
<evidence type="ECO:0000256" key="5">
    <source>
        <dbReference type="ARBA" id="ARBA00034923"/>
    </source>
</evidence>
<gene>
    <name evidence="7" type="ORF">POL72_18340</name>
</gene>
<evidence type="ECO:0000313" key="7">
    <source>
        <dbReference type="EMBL" id="MDC0679708.1"/>
    </source>
</evidence>
<keyword evidence="8" id="KW-1185">Reference proteome</keyword>
<dbReference type="InterPro" id="IPR027417">
    <property type="entry name" value="P-loop_NTPase"/>
</dbReference>
<accession>A0ABT5BZX6</accession>
<evidence type="ECO:0000256" key="1">
    <source>
        <dbReference type="ARBA" id="ARBA00022741"/>
    </source>
</evidence>
<keyword evidence="1" id="KW-0547">Nucleotide-binding</keyword>
<organism evidence="7 8">
    <name type="scientific">Sorangium atrum</name>
    <dbReference type="NCBI Taxonomy" id="2995308"/>
    <lineage>
        <taxon>Bacteria</taxon>
        <taxon>Pseudomonadati</taxon>
        <taxon>Myxococcota</taxon>
        <taxon>Polyangia</taxon>
        <taxon>Polyangiales</taxon>
        <taxon>Polyangiaceae</taxon>
        <taxon>Sorangium</taxon>
    </lineage>
</organism>
<dbReference type="SUPFAM" id="SSF52540">
    <property type="entry name" value="P-loop containing nucleoside triphosphate hydrolases"/>
    <property type="match status" value="1"/>
</dbReference>
<dbReference type="Pfam" id="PF00580">
    <property type="entry name" value="UvrD-helicase"/>
    <property type="match status" value="1"/>
</dbReference>
<evidence type="ECO:0000313" key="8">
    <source>
        <dbReference type="Proteomes" id="UP001217485"/>
    </source>
</evidence>
<sequence>MDYLAIPQTTASWFTGKSALIGALAVDLDKLVRDSALRTGVIAVGPIRAAGTPDGVVLALWNVDYLSGTGAESWGLVRLTSEYGLMDKPEMIREVLARELQVIDRRLQGLLLDSAWEIRTELDDVSTCIAGGGKAWRKHRIGYVEGDGLADNSTIKGVLIAGPAWEDNAFRTAILRENNTLGALLPCANSLLVNVTKRPTLEFSALTMAPLLVPRSPEPSVNDLVIPVSLPALESVAPDQVYETLAWTYDDWLSHERQLSSTQRVVLQQDIVERQPVRLVGAAGSGKTLLMMLLSILQLRKAASSKRSLRALYIAHNSAMRDNAASRLHNLGAEEYIESRGPQRLEVRTLFDYAREVLRIPDLLLIDRDADASKRYQRQLTLESIRQVFSNHRADVDDSPLLAQVSSEPELMDLFADLVGDEISVAIKGHGMTTASDPRQYVESEKRLSRLHGVLTVSERGLMWEVFLRYQEEIAQENGLLDADDLALSLLGRLRTPLWELRRPQEGYDIIFVDEAQLFNENEKRLFPLIAKRGSFVPMVIALDQAQQTRSLSSAGLGVFGVDDVSNQTLRTVHRCSADVLRLAFYIIQHTTDLFGADFPDFTSDTTSGRHQNGPSPRVQRGADESAAEIAARCVKELRQRNVRQIAVVCFAARYWNALRDELRSLKEPLREIEARGQSLPSGGQPLVVLARPDSIGGQEFDAVVCVGLEQGVVPIRVHGNDGLSAALEQQALREMYLAFTRARTELVIVVGRGAAPTSILQAAIRQKLLSDPTPST</sequence>
<dbReference type="PANTHER" id="PTHR11070">
    <property type="entry name" value="UVRD / RECB / PCRA DNA HELICASE FAMILY MEMBER"/>
    <property type="match status" value="1"/>
</dbReference>
<keyword evidence="3" id="KW-0347">Helicase</keyword>
<dbReference type="InterPro" id="IPR014016">
    <property type="entry name" value="UvrD-like_ATP-bd"/>
</dbReference>
<dbReference type="EMBL" id="JAQNDK010000002">
    <property type="protein sequence ID" value="MDC0679708.1"/>
    <property type="molecule type" value="Genomic_DNA"/>
</dbReference>
<comment type="caution">
    <text evidence="7">The sequence shown here is derived from an EMBL/GenBank/DDBJ whole genome shotgun (WGS) entry which is preliminary data.</text>
</comment>
<proteinExistence type="predicted"/>
<dbReference type="InterPro" id="IPR000212">
    <property type="entry name" value="DNA_helicase_UvrD/REP"/>
</dbReference>
<protein>
    <recommendedName>
        <fullName evidence="5">DNA 3'-5' helicase II</fullName>
    </recommendedName>
</protein>
<evidence type="ECO:0000256" key="3">
    <source>
        <dbReference type="ARBA" id="ARBA00022806"/>
    </source>
</evidence>
<reference evidence="7 8" key="1">
    <citation type="submission" date="2023-01" db="EMBL/GenBank/DDBJ databases">
        <title>Minimal conservation of predation-associated metabolite biosynthetic gene clusters underscores biosynthetic potential of Myxococcota including descriptions for ten novel species: Archangium lansinium sp. nov., Myxococcus landrumus sp. nov., Nannocystis bai.</title>
        <authorList>
            <person name="Ahearne A."/>
            <person name="Stevens C."/>
            <person name="Dowd S."/>
        </authorList>
    </citation>
    <scope>NUCLEOTIDE SEQUENCE [LARGE SCALE GENOMIC DNA]</scope>
    <source>
        <strain evidence="7 8">WIWO2</strain>
    </source>
</reference>
<evidence type="ECO:0000259" key="6">
    <source>
        <dbReference type="Pfam" id="PF00580"/>
    </source>
</evidence>
<dbReference type="Proteomes" id="UP001217485">
    <property type="component" value="Unassembled WGS sequence"/>
</dbReference>
<evidence type="ECO:0000256" key="4">
    <source>
        <dbReference type="ARBA" id="ARBA00022840"/>
    </source>
</evidence>
<evidence type="ECO:0000256" key="2">
    <source>
        <dbReference type="ARBA" id="ARBA00022801"/>
    </source>
</evidence>
<dbReference type="PANTHER" id="PTHR11070:SF2">
    <property type="entry name" value="ATP-DEPENDENT DNA HELICASE SRS2"/>
    <property type="match status" value="1"/>
</dbReference>
<feature type="domain" description="UvrD-like helicase ATP-binding" evidence="6">
    <location>
        <begin position="273"/>
        <end position="539"/>
    </location>
</feature>